<comment type="caution">
    <text evidence="3">The sequence shown here is derived from an EMBL/GenBank/DDBJ whole genome shotgun (WGS) entry which is preliminary data.</text>
</comment>
<feature type="transmembrane region" description="Helical" evidence="2">
    <location>
        <begin position="36"/>
        <end position="57"/>
    </location>
</feature>
<reference evidence="3 4" key="1">
    <citation type="submission" date="2020-08" db="EMBL/GenBank/DDBJ databases">
        <title>Genomic Encyclopedia of Type Strains, Phase IV (KMG-IV): sequencing the most valuable type-strain genomes for metagenomic binning, comparative biology and taxonomic classification.</title>
        <authorList>
            <person name="Goeker M."/>
        </authorList>
    </citation>
    <scope>NUCLEOTIDE SEQUENCE [LARGE SCALE GENOMIC DNA]</scope>
    <source>
        <strain evidence="3 4">DSM 12141</strain>
    </source>
</reference>
<proteinExistence type="predicted"/>
<feature type="transmembrane region" description="Helical" evidence="2">
    <location>
        <begin position="163"/>
        <end position="184"/>
    </location>
</feature>
<sequence>MNERTSLGGADGLAVPPCASSPMSENERSSLNLELISAWCGPAFAIGLVIFFGIFGFNLPSPPSPALGAEAIAARINDNLGNMRVGWVVALLVMSLYMPWTAQIGTQLARLERHSHTMTNLQLIGGALTVFVMCFGMVCWATATFRPEIDPVVLRMLIDMGWLGIELQWILTTMQMVAMALVGLSDKRKTPLFPRWVCFLSIWCSLSFAPASLTMFLKTGPFAWDGVLSYYLPWAAWLIWCLVVSGYMVRDVMRRMPLADDAVDRRVRAHSWTETSL</sequence>
<feature type="transmembrane region" description="Helical" evidence="2">
    <location>
        <begin position="229"/>
        <end position="249"/>
    </location>
</feature>
<evidence type="ECO:0008006" key="5">
    <source>
        <dbReference type="Google" id="ProtNLM"/>
    </source>
</evidence>
<feature type="transmembrane region" description="Helical" evidence="2">
    <location>
        <begin position="196"/>
        <end position="217"/>
    </location>
</feature>
<keyword evidence="2" id="KW-0472">Membrane</keyword>
<evidence type="ECO:0000313" key="4">
    <source>
        <dbReference type="Proteomes" id="UP000541136"/>
    </source>
</evidence>
<accession>A0A7W9WPV4</accession>
<name>A0A7W9WPV4_CASDE</name>
<dbReference type="AlphaFoldDB" id="A0A7W9WPV4"/>
<keyword evidence="2" id="KW-0812">Transmembrane</keyword>
<protein>
    <recommendedName>
        <fullName evidence="5">DUF4386 domain-containing protein</fullName>
    </recommendedName>
</protein>
<keyword evidence="2" id="KW-1133">Transmembrane helix</keyword>
<dbReference type="Proteomes" id="UP000541136">
    <property type="component" value="Unassembled WGS sequence"/>
</dbReference>
<gene>
    <name evidence="3" type="ORF">HNR28_003308</name>
</gene>
<feature type="transmembrane region" description="Helical" evidence="2">
    <location>
        <begin position="85"/>
        <end position="102"/>
    </location>
</feature>
<evidence type="ECO:0000313" key="3">
    <source>
        <dbReference type="EMBL" id="MBB6085251.1"/>
    </source>
</evidence>
<dbReference type="EMBL" id="JACHIB010000022">
    <property type="protein sequence ID" value="MBB6085251.1"/>
    <property type="molecule type" value="Genomic_DNA"/>
</dbReference>
<evidence type="ECO:0000256" key="1">
    <source>
        <dbReference type="SAM" id="MobiDB-lite"/>
    </source>
</evidence>
<organism evidence="3 4">
    <name type="scientific">Castellaniella defragrans</name>
    <name type="common">Alcaligenes defragrans</name>
    <dbReference type="NCBI Taxonomy" id="75697"/>
    <lineage>
        <taxon>Bacteria</taxon>
        <taxon>Pseudomonadati</taxon>
        <taxon>Pseudomonadota</taxon>
        <taxon>Betaproteobacteria</taxon>
        <taxon>Burkholderiales</taxon>
        <taxon>Alcaligenaceae</taxon>
        <taxon>Castellaniella</taxon>
    </lineage>
</organism>
<dbReference type="RefSeq" id="WP_151023917.1">
    <property type="nucleotide sequence ID" value="NZ_JACHIB010000022.1"/>
</dbReference>
<evidence type="ECO:0000256" key="2">
    <source>
        <dbReference type="SAM" id="Phobius"/>
    </source>
</evidence>
<feature type="region of interest" description="Disordered" evidence="1">
    <location>
        <begin position="1"/>
        <end position="23"/>
    </location>
</feature>
<feature type="transmembrane region" description="Helical" evidence="2">
    <location>
        <begin position="123"/>
        <end position="143"/>
    </location>
</feature>